<sequence length="149" mass="16935">MSNNTKKCPPGYIVRKGYTRKFSKNVKELGFTVRRKGKLYTVRPKKNEIHVAASCIKNKGLPGKGPREGEGIGKLRKGELIKYGYQYRLSDGLRHAALKDAIKQYGPLSVYRKLDAVAKYSVRTAPDASTIFSKDRNWIRNHYTLTKNT</sequence>
<dbReference type="InterPro" id="IPR043905">
    <property type="entry name" value="DUF5771"/>
</dbReference>
<organism evidence="1">
    <name type="scientific">viral metagenome</name>
    <dbReference type="NCBI Taxonomy" id="1070528"/>
    <lineage>
        <taxon>unclassified sequences</taxon>
        <taxon>metagenomes</taxon>
        <taxon>organismal metagenomes</taxon>
    </lineage>
</organism>
<accession>A0A6C0KN93</accession>
<proteinExistence type="predicted"/>
<dbReference type="AlphaFoldDB" id="A0A6C0KN93"/>
<protein>
    <submittedName>
        <fullName evidence="1">Uncharacterized protein</fullName>
    </submittedName>
</protein>
<name>A0A6C0KN93_9ZZZZ</name>
<dbReference type="Pfam" id="PF19075">
    <property type="entry name" value="DUF5771"/>
    <property type="match status" value="1"/>
</dbReference>
<reference evidence="1" key="1">
    <citation type="journal article" date="2020" name="Nature">
        <title>Giant virus diversity and host interactions through global metagenomics.</title>
        <authorList>
            <person name="Schulz F."/>
            <person name="Roux S."/>
            <person name="Paez-Espino D."/>
            <person name="Jungbluth S."/>
            <person name="Walsh D.A."/>
            <person name="Denef V.J."/>
            <person name="McMahon K.D."/>
            <person name="Konstantinidis K.T."/>
            <person name="Eloe-Fadrosh E.A."/>
            <person name="Kyrpides N.C."/>
            <person name="Woyke T."/>
        </authorList>
    </citation>
    <scope>NUCLEOTIDE SEQUENCE</scope>
    <source>
        <strain evidence="1">GVMAG-S-3300013006-158</strain>
    </source>
</reference>
<evidence type="ECO:0000313" key="1">
    <source>
        <dbReference type="EMBL" id="QHU18641.1"/>
    </source>
</evidence>
<dbReference type="EMBL" id="MN740936">
    <property type="protein sequence ID" value="QHU18641.1"/>
    <property type="molecule type" value="Genomic_DNA"/>
</dbReference>